<dbReference type="RefSeq" id="WP_312893508.1">
    <property type="nucleotide sequence ID" value="NZ_BAAAJD010000007.1"/>
</dbReference>
<dbReference type="EMBL" id="JACHDB010000001">
    <property type="protein sequence ID" value="MBB5431182.1"/>
    <property type="molecule type" value="Genomic_DNA"/>
</dbReference>
<organism evidence="1 2">
    <name type="scientific">Nocardiopsis composta</name>
    <dbReference type="NCBI Taxonomy" id="157465"/>
    <lineage>
        <taxon>Bacteria</taxon>
        <taxon>Bacillati</taxon>
        <taxon>Actinomycetota</taxon>
        <taxon>Actinomycetes</taxon>
        <taxon>Streptosporangiales</taxon>
        <taxon>Nocardiopsidaceae</taxon>
        <taxon>Nocardiopsis</taxon>
    </lineage>
</organism>
<keyword evidence="2" id="KW-1185">Reference proteome</keyword>
<name>A0A7W8QIM8_9ACTN</name>
<dbReference type="AlphaFoldDB" id="A0A7W8QIM8"/>
<evidence type="ECO:0000313" key="1">
    <source>
        <dbReference type="EMBL" id="MBB5431182.1"/>
    </source>
</evidence>
<comment type="caution">
    <text evidence="1">The sequence shown here is derived from an EMBL/GenBank/DDBJ whole genome shotgun (WGS) entry which is preliminary data.</text>
</comment>
<dbReference type="Gene3D" id="3.40.50.150">
    <property type="entry name" value="Vaccinia Virus protein VP39"/>
    <property type="match status" value="1"/>
</dbReference>
<dbReference type="InterPro" id="IPR029063">
    <property type="entry name" value="SAM-dependent_MTases_sf"/>
</dbReference>
<dbReference type="Proteomes" id="UP000572635">
    <property type="component" value="Unassembled WGS sequence"/>
</dbReference>
<evidence type="ECO:0000313" key="2">
    <source>
        <dbReference type="Proteomes" id="UP000572635"/>
    </source>
</evidence>
<evidence type="ECO:0008006" key="3">
    <source>
        <dbReference type="Google" id="ProtNLM"/>
    </source>
</evidence>
<reference evidence="1 2" key="1">
    <citation type="submission" date="2020-08" db="EMBL/GenBank/DDBJ databases">
        <title>Sequencing the genomes of 1000 actinobacteria strains.</title>
        <authorList>
            <person name="Klenk H.-P."/>
        </authorList>
    </citation>
    <scope>NUCLEOTIDE SEQUENCE [LARGE SCALE GENOMIC DNA]</scope>
    <source>
        <strain evidence="1 2">DSM 44551</strain>
    </source>
</reference>
<accession>A0A7W8QIM8</accession>
<protein>
    <recommendedName>
        <fullName evidence="3">Methyltransferase</fullName>
    </recommendedName>
</protein>
<gene>
    <name evidence="1" type="ORF">HDA36_001266</name>
</gene>
<dbReference type="SUPFAM" id="SSF53335">
    <property type="entry name" value="S-adenosyl-L-methionine-dependent methyltransferases"/>
    <property type="match status" value="1"/>
</dbReference>
<proteinExistence type="predicted"/>
<sequence>MDADPLLLGLARAHYGPTAAWVQADLADPSWIEALPETVHAAVSSTALHWMSRASLAELYRTLGARTAPGGVFADADHMPLADDRLNALADAVGAGRAERAGTTGREEWGAWWEAALADERLAPLRATARPLPEADSDGRAEHHHGSNLLTAAEHAELLRAAGYRSAGTLWQAGDDHLVVAVR</sequence>